<evidence type="ECO:0000313" key="1">
    <source>
        <dbReference type="EMBL" id="CAI9715344.1"/>
    </source>
</evidence>
<protein>
    <submittedName>
        <fullName evidence="1">Uncharacterized protein</fullName>
    </submittedName>
</protein>
<accession>A0AA36AFV7</accession>
<organism evidence="1 2">
    <name type="scientific">Octopus vulgaris</name>
    <name type="common">Common octopus</name>
    <dbReference type="NCBI Taxonomy" id="6645"/>
    <lineage>
        <taxon>Eukaryota</taxon>
        <taxon>Metazoa</taxon>
        <taxon>Spiralia</taxon>
        <taxon>Lophotrochozoa</taxon>
        <taxon>Mollusca</taxon>
        <taxon>Cephalopoda</taxon>
        <taxon>Coleoidea</taxon>
        <taxon>Octopodiformes</taxon>
        <taxon>Octopoda</taxon>
        <taxon>Incirrata</taxon>
        <taxon>Octopodidae</taxon>
        <taxon>Octopus</taxon>
    </lineage>
</organism>
<keyword evidence="2" id="KW-1185">Reference proteome</keyword>
<evidence type="ECO:0000313" key="2">
    <source>
        <dbReference type="Proteomes" id="UP001162480"/>
    </source>
</evidence>
<proteinExistence type="predicted"/>
<sequence>MEKKNLAYKPNYRNKNREQIINKYENANLVASEGQVPKLSLCKTAFVKQDVMPKRQKPRQAEGKKWEMFVDKPLPESIVVSALRPDLVLVDGGQRCVVFGELTVLWEECNAEVHERKLLGYEELVAEIQEKGCICELIAFEVGCKGFPAVSLRRFLKVAGISGVRKTFKEFGEKAVESSAWITRRFLNAYKA</sequence>
<gene>
    <name evidence="1" type="ORF">OCTVUL_1B028391</name>
</gene>
<reference evidence="1" key="1">
    <citation type="submission" date="2023-08" db="EMBL/GenBank/DDBJ databases">
        <authorList>
            <person name="Alioto T."/>
            <person name="Alioto T."/>
            <person name="Gomez Garrido J."/>
        </authorList>
    </citation>
    <scope>NUCLEOTIDE SEQUENCE</scope>
</reference>
<dbReference type="EMBL" id="OX597814">
    <property type="protein sequence ID" value="CAI9715344.1"/>
    <property type="molecule type" value="Genomic_DNA"/>
</dbReference>
<name>A0AA36AFV7_OCTVU</name>
<dbReference type="Proteomes" id="UP001162480">
    <property type="component" value="Chromosome 1"/>
</dbReference>
<dbReference type="AlphaFoldDB" id="A0AA36AFV7"/>